<evidence type="ECO:0000313" key="3">
    <source>
        <dbReference type="EMBL" id="CEJ86431.1"/>
    </source>
</evidence>
<feature type="signal peptide" evidence="2">
    <location>
        <begin position="1"/>
        <end position="18"/>
    </location>
</feature>
<dbReference type="AlphaFoldDB" id="A0A0A1TDC5"/>
<evidence type="ECO:0000313" key="4">
    <source>
        <dbReference type="Proteomes" id="UP000039046"/>
    </source>
</evidence>
<feature type="chain" id="PRO_5001979553" evidence="2">
    <location>
        <begin position="19"/>
        <end position="157"/>
    </location>
</feature>
<feature type="compositionally biased region" description="Pro residues" evidence="1">
    <location>
        <begin position="121"/>
        <end position="137"/>
    </location>
</feature>
<name>A0A0A1TDC5_9HYPO</name>
<gene>
    <name evidence="3" type="ORF">VHEMI04103</name>
</gene>
<feature type="region of interest" description="Disordered" evidence="1">
    <location>
        <begin position="72"/>
        <end position="157"/>
    </location>
</feature>
<dbReference type="HOGENOM" id="CLU_1679194_0_0_1"/>
<keyword evidence="2" id="KW-0732">Signal</keyword>
<keyword evidence="4" id="KW-1185">Reference proteome</keyword>
<dbReference type="Proteomes" id="UP000039046">
    <property type="component" value="Unassembled WGS sequence"/>
</dbReference>
<evidence type="ECO:0000256" key="2">
    <source>
        <dbReference type="SAM" id="SignalP"/>
    </source>
</evidence>
<protein>
    <submittedName>
        <fullName evidence="3">Uncharacterized protein</fullName>
    </submittedName>
</protein>
<feature type="compositionally biased region" description="Low complexity" evidence="1">
    <location>
        <begin position="75"/>
        <end position="120"/>
    </location>
</feature>
<proteinExistence type="predicted"/>
<sequence length="157" mass="15386">MQFSLLSAAIAVVGFVAAAPLPNADVIARDDSGPYAPGSQDPKTALGSLLKDLHLDHANNILSGTVGQLVHRGYSSSHSHSSSSSSSSHSSSSSSSSNGSSSSSSSSSCNGGQCTSSSSANPPPPANSPTPANPPTPTTSDSTRPSPSDGGAVAMGF</sequence>
<reference evidence="3 4" key="1">
    <citation type="journal article" date="2015" name="Genome Announc.">
        <title>Draft Genome Sequence and Gene Annotation of the Entomopathogenic Fungus Verticillium hemipterigenum.</title>
        <authorList>
            <person name="Horn F."/>
            <person name="Habel A."/>
            <person name="Scharf D.H."/>
            <person name="Dworschak J."/>
            <person name="Brakhage A.A."/>
            <person name="Guthke R."/>
            <person name="Hertweck C."/>
            <person name="Linde J."/>
        </authorList>
    </citation>
    <scope>NUCLEOTIDE SEQUENCE [LARGE SCALE GENOMIC DNA]</scope>
</reference>
<dbReference type="EMBL" id="CDHN01000002">
    <property type="protein sequence ID" value="CEJ86431.1"/>
    <property type="molecule type" value="Genomic_DNA"/>
</dbReference>
<feature type="compositionally biased region" description="Low complexity" evidence="1">
    <location>
        <begin position="138"/>
        <end position="148"/>
    </location>
</feature>
<evidence type="ECO:0000256" key="1">
    <source>
        <dbReference type="SAM" id="MobiDB-lite"/>
    </source>
</evidence>
<accession>A0A0A1TDC5</accession>
<organism evidence="3 4">
    <name type="scientific">[Torrubiella] hemipterigena</name>
    <dbReference type="NCBI Taxonomy" id="1531966"/>
    <lineage>
        <taxon>Eukaryota</taxon>
        <taxon>Fungi</taxon>
        <taxon>Dikarya</taxon>
        <taxon>Ascomycota</taxon>
        <taxon>Pezizomycotina</taxon>
        <taxon>Sordariomycetes</taxon>
        <taxon>Hypocreomycetidae</taxon>
        <taxon>Hypocreales</taxon>
        <taxon>Clavicipitaceae</taxon>
        <taxon>Clavicipitaceae incertae sedis</taxon>
        <taxon>'Torrubiella' clade</taxon>
    </lineage>
</organism>